<evidence type="ECO:0000313" key="2">
    <source>
        <dbReference type="Proteomes" id="UP000000724"/>
    </source>
</evidence>
<reference evidence="1 2" key="1">
    <citation type="journal article" date="2008" name="Nat. Biotechnol.">
        <title>Genome sequencing and analysis of the filamentous fungus Penicillium chrysogenum.</title>
        <authorList>
            <person name="van den Berg M.A."/>
            <person name="Albang R."/>
            <person name="Albermann K."/>
            <person name="Badger J.H."/>
            <person name="Daran J.-M."/>
            <person name="Driessen A.J.M."/>
            <person name="Garcia-Estrada C."/>
            <person name="Fedorova N.D."/>
            <person name="Harris D.M."/>
            <person name="Heijne W.H.M."/>
            <person name="Joardar V.S."/>
            <person name="Kiel J.A.K.W."/>
            <person name="Kovalchuk A."/>
            <person name="Martin J.F."/>
            <person name="Nierman W.C."/>
            <person name="Nijland J.G."/>
            <person name="Pronk J.T."/>
            <person name="Roubos J.A."/>
            <person name="van der Klei I.J."/>
            <person name="van Peij N.N.M.E."/>
            <person name="Veenhuis M."/>
            <person name="von Doehren H."/>
            <person name="Wagner C."/>
            <person name="Wortman J.R."/>
            <person name="Bovenberg R.A.L."/>
        </authorList>
    </citation>
    <scope>NUCLEOTIDE SEQUENCE [LARGE SCALE GENOMIC DNA]</scope>
    <source>
        <strain evidence="2">ATCC 28089 / DSM 1075 / NRRL 1951 / Wisconsin 54-1255</strain>
    </source>
</reference>
<dbReference type="EMBL" id="AM920430">
    <property type="protein sequence ID" value="CAP83055.1"/>
    <property type="molecule type" value="Genomic_DNA"/>
</dbReference>
<proteinExistence type="predicted"/>
<dbReference type="HOGENOM" id="CLU_1563382_0_0_1"/>
<protein>
    <submittedName>
        <fullName evidence="1">Uncharacterized protein</fullName>
    </submittedName>
</protein>
<keyword evidence="2" id="KW-1185">Reference proteome</keyword>
<dbReference type="OrthoDB" id="4367821at2759"/>
<gene>
    <name evidence="1" type="ORF">Pc15g01690</name>
    <name evidence="1" type="ORF">PCH_Pc15g01690</name>
</gene>
<name>B6H6A7_PENRW</name>
<organism evidence="1 2">
    <name type="scientific">Penicillium rubens (strain ATCC 28089 / DSM 1075 / NRRL 1951 / Wisconsin 54-1255)</name>
    <name type="common">Penicillium chrysogenum</name>
    <dbReference type="NCBI Taxonomy" id="500485"/>
    <lineage>
        <taxon>Eukaryota</taxon>
        <taxon>Fungi</taxon>
        <taxon>Dikarya</taxon>
        <taxon>Ascomycota</taxon>
        <taxon>Pezizomycotina</taxon>
        <taxon>Eurotiomycetes</taxon>
        <taxon>Eurotiomycetidae</taxon>
        <taxon>Eurotiales</taxon>
        <taxon>Aspergillaceae</taxon>
        <taxon>Penicillium</taxon>
        <taxon>Penicillium chrysogenum species complex</taxon>
    </lineage>
</organism>
<accession>B6H6A7</accession>
<dbReference type="Proteomes" id="UP000000724">
    <property type="component" value="Contig Pc00c15"/>
</dbReference>
<dbReference type="GeneID" id="8312579"/>
<evidence type="ECO:0000313" key="1">
    <source>
        <dbReference type="EMBL" id="CAP83055.1"/>
    </source>
</evidence>
<dbReference type="KEGG" id="pcs:N7525_009108"/>
<sequence length="171" mass="18652">MIPYFRITRHWTPCFSWLPHTRSSAPSPPAEAGAPAALSTGPSPWGGGVSATVAGPQTLLERICPLDTCVLAGSHHLACMSPSLSWTSTVPNCWPEDWIDSRLCAQMRLRYDVIRLSLFRALSNRRTRVPLAGVLSPIPRLDAVAQNDQVSHLFAEPFASYSSLGELRNGT</sequence>
<dbReference type="VEuPathDB" id="FungiDB:PCH_Pc15g01690"/>
<dbReference type="AlphaFoldDB" id="B6H6A7"/>